<dbReference type="EMBL" id="JACIJF010000002">
    <property type="protein sequence ID" value="MBB5709659.1"/>
    <property type="molecule type" value="Genomic_DNA"/>
</dbReference>
<evidence type="ECO:0000259" key="7">
    <source>
        <dbReference type="PROSITE" id="PS50893"/>
    </source>
</evidence>
<evidence type="ECO:0000256" key="1">
    <source>
        <dbReference type="ARBA" id="ARBA00005417"/>
    </source>
</evidence>
<keyword evidence="3" id="KW-0547">Nucleotide-binding</keyword>
<organism evidence="8 9">
    <name type="scientific">Sphingomonas xinjiangensis</name>
    <dbReference type="NCBI Taxonomy" id="643568"/>
    <lineage>
        <taxon>Bacteria</taxon>
        <taxon>Pseudomonadati</taxon>
        <taxon>Pseudomonadota</taxon>
        <taxon>Alphaproteobacteria</taxon>
        <taxon>Sphingomonadales</taxon>
        <taxon>Sphingomonadaceae</taxon>
        <taxon>Sphingomonas</taxon>
    </lineage>
</organism>
<dbReference type="PROSITE" id="PS50893">
    <property type="entry name" value="ABC_TRANSPORTER_2"/>
    <property type="match status" value="1"/>
</dbReference>
<dbReference type="InterPro" id="IPR003439">
    <property type="entry name" value="ABC_transporter-like_ATP-bd"/>
</dbReference>
<keyword evidence="5" id="KW-1278">Translocase</keyword>
<gene>
    <name evidence="8" type="ORF">FHT02_000881</name>
</gene>
<feature type="domain" description="ABC transporter" evidence="7">
    <location>
        <begin position="3"/>
        <end position="238"/>
    </location>
</feature>
<evidence type="ECO:0000256" key="4">
    <source>
        <dbReference type="ARBA" id="ARBA00022840"/>
    </source>
</evidence>
<dbReference type="CDD" id="cd03214">
    <property type="entry name" value="ABC_Iron-Siderophores_B12_Hemin"/>
    <property type="match status" value="1"/>
</dbReference>
<dbReference type="SMART" id="SM00382">
    <property type="entry name" value="AAA"/>
    <property type="match status" value="1"/>
</dbReference>
<comment type="caution">
    <text evidence="8">The sequence shown here is derived from an EMBL/GenBank/DDBJ whole genome shotgun (WGS) entry which is preliminary data.</text>
</comment>
<accession>A0A840YCC0</accession>
<evidence type="ECO:0000313" key="9">
    <source>
        <dbReference type="Proteomes" id="UP000527143"/>
    </source>
</evidence>
<comment type="similarity">
    <text evidence="1">Belongs to the ABC transporter superfamily.</text>
</comment>
<dbReference type="FunFam" id="3.40.50.300:FF:000134">
    <property type="entry name" value="Iron-enterobactin ABC transporter ATP-binding protein"/>
    <property type="match status" value="1"/>
</dbReference>
<dbReference type="PROSITE" id="PS00211">
    <property type="entry name" value="ABC_TRANSPORTER_1"/>
    <property type="match status" value="1"/>
</dbReference>
<dbReference type="InterPro" id="IPR003593">
    <property type="entry name" value="AAA+_ATPase"/>
</dbReference>
<evidence type="ECO:0000313" key="8">
    <source>
        <dbReference type="EMBL" id="MBB5709659.1"/>
    </source>
</evidence>
<dbReference type="Gene3D" id="3.40.50.300">
    <property type="entry name" value="P-loop containing nucleotide triphosphate hydrolases"/>
    <property type="match status" value="1"/>
</dbReference>
<dbReference type="PANTHER" id="PTHR42794:SF1">
    <property type="entry name" value="HEMIN IMPORT ATP-BINDING PROTEIN HMUV"/>
    <property type="match status" value="1"/>
</dbReference>
<dbReference type="Proteomes" id="UP000527143">
    <property type="component" value="Unassembled WGS sequence"/>
</dbReference>
<dbReference type="PANTHER" id="PTHR42794">
    <property type="entry name" value="HEMIN IMPORT ATP-BINDING PROTEIN HMUV"/>
    <property type="match status" value="1"/>
</dbReference>
<keyword evidence="2" id="KW-0813">Transport</keyword>
<name>A0A840YCC0_9SPHN</name>
<evidence type="ECO:0000256" key="3">
    <source>
        <dbReference type="ARBA" id="ARBA00022741"/>
    </source>
</evidence>
<keyword evidence="9" id="KW-1185">Reference proteome</keyword>
<dbReference type="RefSeq" id="WP_184084706.1">
    <property type="nucleotide sequence ID" value="NZ_JACIJF010000002.1"/>
</dbReference>
<keyword evidence="4 8" id="KW-0067">ATP-binding</keyword>
<proteinExistence type="inferred from homology"/>
<dbReference type="SUPFAM" id="SSF52540">
    <property type="entry name" value="P-loop containing nucleoside triphosphate hydrolases"/>
    <property type="match status" value="1"/>
</dbReference>
<evidence type="ECO:0000256" key="6">
    <source>
        <dbReference type="ARBA" id="ARBA00037066"/>
    </source>
</evidence>
<evidence type="ECO:0000256" key="5">
    <source>
        <dbReference type="ARBA" id="ARBA00022967"/>
    </source>
</evidence>
<evidence type="ECO:0000256" key="2">
    <source>
        <dbReference type="ARBA" id="ARBA00022448"/>
    </source>
</evidence>
<protein>
    <submittedName>
        <fullName evidence="8">Iron complex transport system ATP-binding protein</fullName>
    </submittedName>
</protein>
<dbReference type="Pfam" id="PF00005">
    <property type="entry name" value="ABC_tran"/>
    <property type="match status" value="1"/>
</dbReference>
<dbReference type="GO" id="GO:0005524">
    <property type="term" value="F:ATP binding"/>
    <property type="evidence" value="ECO:0007669"/>
    <property type="project" value="UniProtKB-KW"/>
</dbReference>
<dbReference type="GO" id="GO:0016887">
    <property type="term" value="F:ATP hydrolysis activity"/>
    <property type="evidence" value="ECO:0007669"/>
    <property type="project" value="InterPro"/>
</dbReference>
<comment type="function">
    <text evidence="6">Part of the ABC transporter complex HmuTUV involved in hemin import. Responsible for energy coupling to the transport system.</text>
</comment>
<reference evidence="8 9" key="1">
    <citation type="submission" date="2020-08" db="EMBL/GenBank/DDBJ databases">
        <title>Genomic Encyclopedia of Type Strains, Phase IV (KMG-IV): sequencing the most valuable type-strain genomes for metagenomic binning, comparative biology and taxonomic classification.</title>
        <authorList>
            <person name="Goeker M."/>
        </authorList>
    </citation>
    <scope>NUCLEOTIDE SEQUENCE [LARGE SCALE GENOMIC DNA]</scope>
    <source>
        <strain evidence="8 9">DSM 26736</strain>
    </source>
</reference>
<dbReference type="AlphaFoldDB" id="A0A840YCC0"/>
<dbReference type="InterPro" id="IPR027417">
    <property type="entry name" value="P-loop_NTPase"/>
</dbReference>
<dbReference type="InterPro" id="IPR017871">
    <property type="entry name" value="ABC_transporter-like_CS"/>
</dbReference>
<sequence length="258" mass="27513">MDLSVTDLSVSLGHRRVLDSVTAEFRPARVTAILGANGSGKSTLIRTMAGLLDPDRGHVRLDRRYLNRISVRERAQLLGYLPQDASVHWNVGVREVVALGRLPHRSPFAGPSQADAMAIGAALAATNTNHLAERDMHALSGGERARVLLARVLAGEPQWLLADEPLASLDPVHQLGLLDQLRTLAAGGMGVVIVLHDLIQAARAADDVLLLKGGRVVAFGPAREALAHQPLRDAFGVEVMVVPDEQGRLLPVPIGLSA</sequence>